<dbReference type="EMBL" id="LJQP01000074">
    <property type="protein sequence ID" value="KPX75598.1"/>
    <property type="molecule type" value="Genomic_DNA"/>
</dbReference>
<reference evidence="1 2" key="1">
    <citation type="submission" date="2015-09" db="EMBL/GenBank/DDBJ databases">
        <title>Genome announcement of multiple Pseudomonas syringae strains.</title>
        <authorList>
            <person name="Thakur S."/>
            <person name="Wang P.W."/>
            <person name="Gong Y."/>
            <person name="Weir B.S."/>
            <person name="Guttman D.S."/>
        </authorList>
    </citation>
    <scope>NUCLEOTIDE SEQUENCE [LARGE SCALE GENOMIC DNA]</scope>
    <source>
        <strain evidence="1 2">ICMP3507</strain>
    </source>
</reference>
<evidence type="ECO:0000313" key="2">
    <source>
        <dbReference type="Proteomes" id="UP000050265"/>
    </source>
</evidence>
<name>A0A0P9YEK5_PSEAV</name>
<gene>
    <name evidence="1" type="ORF">ALO35_200124</name>
</gene>
<accession>A0A0P9YEK5</accession>
<sequence>MSQNPNRLPLLIEIGLLASRALTQERIDHLVVAGEITPHKSADAHWEAVIDKLEDLVLLDHIDNFNPSHSPILAGSGLLNSYWTLRHWKELAEKPDC</sequence>
<comment type="caution">
    <text evidence="1">The sequence shown here is derived from an EMBL/GenBank/DDBJ whole genome shotgun (WGS) entry which is preliminary data.</text>
</comment>
<evidence type="ECO:0000313" key="1">
    <source>
        <dbReference type="EMBL" id="KPX75598.1"/>
    </source>
</evidence>
<dbReference type="PATRIC" id="fig|53707.9.peg.3621"/>
<dbReference type="AlphaFoldDB" id="A0A0P9YEK5"/>
<dbReference type="Proteomes" id="UP000050265">
    <property type="component" value="Unassembled WGS sequence"/>
</dbReference>
<protein>
    <submittedName>
        <fullName evidence="1">Uncharacterized protein</fullName>
    </submittedName>
</protein>
<proteinExistence type="predicted"/>
<organism evidence="1 2">
    <name type="scientific">Pseudomonas amygdali pv. lachrymans</name>
    <name type="common">Pseudomonas syringae pv. lachrymans</name>
    <dbReference type="NCBI Taxonomy" id="53707"/>
    <lineage>
        <taxon>Bacteria</taxon>
        <taxon>Pseudomonadati</taxon>
        <taxon>Pseudomonadota</taxon>
        <taxon>Gammaproteobacteria</taxon>
        <taxon>Pseudomonadales</taxon>
        <taxon>Pseudomonadaceae</taxon>
        <taxon>Pseudomonas</taxon>
        <taxon>Pseudomonas amygdali</taxon>
    </lineage>
</organism>